<name>A0ABS4ABL1_9PROT</name>
<dbReference type="RefSeq" id="WP_209378635.1">
    <property type="nucleotide sequence ID" value="NZ_JAGIZB010000005.1"/>
</dbReference>
<dbReference type="GO" id="GO:0008446">
    <property type="term" value="F:GDP-mannose 4,6-dehydratase activity"/>
    <property type="evidence" value="ECO:0007669"/>
    <property type="project" value="UniProtKB-EC"/>
</dbReference>
<dbReference type="InterPro" id="IPR036291">
    <property type="entry name" value="NAD(P)-bd_dom_sf"/>
</dbReference>
<keyword evidence="2" id="KW-0456">Lyase</keyword>
<dbReference type="EC" id="4.2.1.47" evidence="2"/>
<dbReference type="Pfam" id="PF16363">
    <property type="entry name" value="GDP_Man_Dehyd"/>
    <property type="match status" value="1"/>
</dbReference>
<dbReference type="Gene3D" id="3.40.50.720">
    <property type="entry name" value="NAD(P)-binding Rossmann-like Domain"/>
    <property type="match status" value="1"/>
</dbReference>
<evidence type="ECO:0000259" key="1">
    <source>
        <dbReference type="Pfam" id="PF16363"/>
    </source>
</evidence>
<evidence type="ECO:0000313" key="3">
    <source>
        <dbReference type="Proteomes" id="UP000681594"/>
    </source>
</evidence>
<evidence type="ECO:0000313" key="2">
    <source>
        <dbReference type="EMBL" id="MBP0444395.1"/>
    </source>
</evidence>
<reference evidence="2 3" key="1">
    <citation type="submission" date="2021-03" db="EMBL/GenBank/DDBJ databases">
        <authorList>
            <person name="So Y."/>
        </authorList>
    </citation>
    <scope>NUCLEOTIDE SEQUENCE [LARGE SCALE GENOMIC DNA]</scope>
    <source>
        <strain evidence="2 3">SSH11</strain>
    </source>
</reference>
<dbReference type="Proteomes" id="UP000681594">
    <property type="component" value="Unassembled WGS sequence"/>
</dbReference>
<dbReference type="PANTHER" id="PTHR43000">
    <property type="entry name" value="DTDP-D-GLUCOSE 4,6-DEHYDRATASE-RELATED"/>
    <property type="match status" value="1"/>
</dbReference>
<sequence>MAQPGRILLTGAGGFVGRHLLPALRVAFPGAVLVGATRHPGEEPVPGADEVLALDLDDLAAIPEAVSRARPDAVVHLAARAVVGSSFRDPLPVWRTNLMGTVALAEAVLRIAPEATFIMASSGEVYGLAFKAGAPVSEDTLPSPANPYAASKAAADLALGEMALRGLRAIRMRLFTHTGAGQSDDFVVAAFAHQLARIEAGLQPPILRTGALDRWRDFLDVRDVCAAYVKALQRAASLAPGTALNICSGTPRRIGDMLDTLLELSGLRVEVEQEASRLRPTDVERVLGDCTRARAALGWAPVIPWEDTLATVLADWRGRVAGPG</sequence>
<feature type="domain" description="NAD(P)-binding" evidence="1">
    <location>
        <begin position="8"/>
        <end position="309"/>
    </location>
</feature>
<organism evidence="2 3">
    <name type="scientific">Pararoseomonas baculiformis</name>
    <dbReference type="NCBI Taxonomy" id="2820812"/>
    <lineage>
        <taxon>Bacteria</taxon>
        <taxon>Pseudomonadati</taxon>
        <taxon>Pseudomonadota</taxon>
        <taxon>Alphaproteobacteria</taxon>
        <taxon>Acetobacterales</taxon>
        <taxon>Acetobacteraceae</taxon>
        <taxon>Pararoseomonas</taxon>
    </lineage>
</organism>
<accession>A0ABS4ABL1</accession>
<gene>
    <name evidence="2" type="ORF">J8J14_06340</name>
</gene>
<proteinExistence type="predicted"/>
<dbReference type="InterPro" id="IPR016040">
    <property type="entry name" value="NAD(P)-bd_dom"/>
</dbReference>
<dbReference type="SUPFAM" id="SSF51735">
    <property type="entry name" value="NAD(P)-binding Rossmann-fold domains"/>
    <property type="match status" value="1"/>
</dbReference>
<dbReference type="Gene3D" id="3.90.25.10">
    <property type="entry name" value="UDP-galactose 4-epimerase, domain 1"/>
    <property type="match status" value="1"/>
</dbReference>
<comment type="caution">
    <text evidence="2">The sequence shown here is derived from an EMBL/GenBank/DDBJ whole genome shotgun (WGS) entry which is preliminary data.</text>
</comment>
<dbReference type="EMBL" id="JAGIZB010000005">
    <property type="protein sequence ID" value="MBP0444395.1"/>
    <property type="molecule type" value="Genomic_DNA"/>
</dbReference>
<keyword evidence="3" id="KW-1185">Reference proteome</keyword>
<protein>
    <submittedName>
        <fullName evidence="2">GDP-mannose 4,6-dehydratase</fullName>
        <ecNumber evidence="2">4.2.1.47</ecNumber>
    </submittedName>
</protein>